<sequence length="92" mass="9883">MQLANSDQPASESPENSEKSETSKPPKPSVVDDGDADAEDGPVLDVSGKSFEVSTLENSNDAVEGLYLYKNVFNLIPKSLGGLGRLKRLKFI</sequence>
<keyword evidence="3" id="KW-1185">Reference proteome</keyword>
<feature type="compositionally biased region" description="Polar residues" evidence="1">
    <location>
        <begin position="1"/>
        <end position="14"/>
    </location>
</feature>
<organism evidence="2 3">
    <name type="scientific">Quercus suber</name>
    <name type="common">Cork oak</name>
    <dbReference type="NCBI Taxonomy" id="58331"/>
    <lineage>
        <taxon>Eukaryota</taxon>
        <taxon>Viridiplantae</taxon>
        <taxon>Streptophyta</taxon>
        <taxon>Embryophyta</taxon>
        <taxon>Tracheophyta</taxon>
        <taxon>Spermatophyta</taxon>
        <taxon>Magnoliopsida</taxon>
        <taxon>eudicotyledons</taxon>
        <taxon>Gunneridae</taxon>
        <taxon>Pentapetalae</taxon>
        <taxon>rosids</taxon>
        <taxon>fabids</taxon>
        <taxon>Fagales</taxon>
        <taxon>Fagaceae</taxon>
        <taxon>Quercus</taxon>
    </lineage>
</organism>
<feature type="compositionally biased region" description="Acidic residues" evidence="1">
    <location>
        <begin position="32"/>
        <end position="42"/>
    </location>
</feature>
<dbReference type="AlphaFoldDB" id="A0AAW0JNV5"/>
<proteinExistence type="predicted"/>
<dbReference type="EMBL" id="PKMF04000513">
    <property type="protein sequence ID" value="KAK7827924.1"/>
    <property type="molecule type" value="Genomic_DNA"/>
</dbReference>
<evidence type="ECO:0000313" key="3">
    <source>
        <dbReference type="Proteomes" id="UP000237347"/>
    </source>
</evidence>
<feature type="region of interest" description="Disordered" evidence="1">
    <location>
        <begin position="1"/>
        <end position="45"/>
    </location>
</feature>
<name>A0AAW0JNV5_QUESU</name>
<reference evidence="2 3" key="1">
    <citation type="journal article" date="2018" name="Sci. Data">
        <title>The draft genome sequence of cork oak.</title>
        <authorList>
            <person name="Ramos A.M."/>
            <person name="Usie A."/>
            <person name="Barbosa P."/>
            <person name="Barros P.M."/>
            <person name="Capote T."/>
            <person name="Chaves I."/>
            <person name="Simoes F."/>
            <person name="Abreu I."/>
            <person name="Carrasquinho I."/>
            <person name="Faro C."/>
            <person name="Guimaraes J.B."/>
            <person name="Mendonca D."/>
            <person name="Nobrega F."/>
            <person name="Rodrigues L."/>
            <person name="Saibo N.J.M."/>
            <person name="Varela M.C."/>
            <person name="Egas C."/>
            <person name="Matos J."/>
            <person name="Miguel C.M."/>
            <person name="Oliveira M.M."/>
            <person name="Ricardo C.P."/>
            <person name="Goncalves S."/>
        </authorList>
    </citation>
    <scope>NUCLEOTIDE SEQUENCE [LARGE SCALE GENOMIC DNA]</scope>
    <source>
        <strain evidence="3">cv. HL8</strain>
    </source>
</reference>
<evidence type="ECO:0000256" key="1">
    <source>
        <dbReference type="SAM" id="MobiDB-lite"/>
    </source>
</evidence>
<evidence type="ECO:0000313" key="2">
    <source>
        <dbReference type="EMBL" id="KAK7827924.1"/>
    </source>
</evidence>
<protein>
    <submittedName>
        <fullName evidence="2">Uncharacterized protein</fullName>
    </submittedName>
</protein>
<gene>
    <name evidence="2" type="ORF">CFP56_030783</name>
</gene>
<comment type="caution">
    <text evidence="2">The sequence shown here is derived from an EMBL/GenBank/DDBJ whole genome shotgun (WGS) entry which is preliminary data.</text>
</comment>
<dbReference type="Proteomes" id="UP000237347">
    <property type="component" value="Unassembled WGS sequence"/>
</dbReference>
<accession>A0AAW0JNV5</accession>